<dbReference type="PANTHER" id="PTHR43095">
    <property type="entry name" value="SUGAR KINASE"/>
    <property type="match status" value="1"/>
</dbReference>
<dbReference type="PIRSF" id="PIRSF000538">
    <property type="entry name" value="GlpK"/>
    <property type="match status" value="1"/>
</dbReference>
<evidence type="ECO:0000256" key="4">
    <source>
        <dbReference type="ARBA" id="ARBA00022777"/>
    </source>
</evidence>
<comment type="similarity">
    <text evidence="1 5">Belongs to the FGGY kinase family.</text>
</comment>
<accession>A0ABV3JPY1</accession>
<dbReference type="InterPro" id="IPR043129">
    <property type="entry name" value="ATPase_NBD"/>
</dbReference>
<reference evidence="8 9" key="1">
    <citation type="submission" date="2024-06" db="EMBL/GenBank/DDBJ databases">
        <title>The Natural Products Discovery Center: Release of the First 8490 Sequenced Strains for Exploring Actinobacteria Biosynthetic Diversity.</title>
        <authorList>
            <person name="Kalkreuter E."/>
            <person name="Kautsar S.A."/>
            <person name="Yang D."/>
            <person name="Bader C.D."/>
            <person name="Teijaro C.N."/>
            <person name="Fluegel L."/>
            <person name="Davis C.M."/>
            <person name="Simpson J.R."/>
            <person name="Lauterbach L."/>
            <person name="Steele A.D."/>
            <person name="Gui C."/>
            <person name="Meng S."/>
            <person name="Li G."/>
            <person name="Viehrig K."/>
            <person name="Ye F."/>
            <person name="Su P."/>
            <person name="Kiefer A.F."/>
            <person name="Nichols A."/>
            <person name="Cepeda A.J."/>
            <person name="Yan W."/>
            <person name="Fan B."/>
            <person name="Jiang Y."/>
            <person name="Adhikari A."/>
            <person name="Zheng C.-J."/>
            <person name="Schuster L."/>
            <person name="Cowan T.M."/>
            <person name="Smanski M.J."/>
            <person name="Chevrette M.G."/>
            <person name="De Carvalho L.P.S."/>
            <person name="Shen B."/>
        </authorList>
    </citation>
    <scope>NUCLEOTIDE SEQUENCE [LARGE SCALE GENOMIC DNA]</scope>
    <source>
        <strain evidence="8 9">NPDC052347</strain>
    </source>
</reference>
<dbReference type="InterPro" id="IPR050406">
    <property type="entry name" value="FGGY_Carb_Kinase"/>
</dbReference>
<evidence type="ECO:0000256" key="1">
    <source>
        <dbReference type="ARBA" id="ARBA00009156"/>
    </source>
</evidence>
<dbReference type="SUPFAM" id="SSF53067">
    <property type="entry name" value="Actin-like ATPase domain"/>
    <property type="match status" value="2"/>
</dbReference>
<protein>
    <submittedName>
        <fullName evidence="8">FGGY family carbohydrate kinase</fullName>
    </submittedName>
</protein>
<keyword evidence="4 5" id="KW-0418">Kinase</keyword>
<dbReference type="InterPro" id="IPR018484">
    <property type="entry name" value="FGGY_N"/>
</dbReference>
<dbReference type="EMBL" id="JBFAUK010000001">
    <property type="protein sequence ID" value="MEV5504956.1"/>
    <property type="molecule type" value="Genomic_DNA"/>
</dbReference>
<sequence>MGIVAGLDSSAESTRIVVCDAETGAVLRQGYAPHPPSAAEGDPQGWLISLGDAAAGGVLEGVEAIGVSAQQHGLLTLDAGGVLVRPALLGNDKRMQAAAADLIDALGGRAAWAEAVGSVPQAALAVAKLRWLARNEPESANRVAALLQAHDWLVWQLLGRPMRRTTDRGDASGTGFWSAATGSWRPDLVELALGRQAALPEVLGPAEPAGHTPEGLLISAGTGETMAAAFGLGVGPGDAVVSLGASGSVFAVHHQALTDPGGTITSFADATGMHLPVVHTLNAVRVLRGTAELLGTDLAGLSELALRSSPGSYGLVLLPYLEGERTPYLPHTAGTLTGLRRESMKPEHLARAAFEGMLCGLADALDVLRGRGVMVRRVFLLGAAAELPAVRALAPQLFGTPVVVPQPADYAALGAARQAAWALGAHQGTLSPQEPPHWPAPAGQVFEPGEELAAGQAVRQQYATVREQTHPGAFQAAPQ</sequence>
<keyword evidence="2" id="KW-0859">Xylose metabolism</keyword>
<evidence type="ECO:0000259" key="7">
    <source>
        <dbReference type="Pfam" id="PF02782"/>
    </source>
</evidence>
<gene>
    <name evidence="8" type="ORF">AB0L16_00540</name>
</gene>
<dbReference type="Proteomes" id="UP001552594">
    <property type="component" value="Unassembled WGS sequence"/>
</dbReference>
<keyword evidence="3 5" id="KW-0808">Transferase</keyword>
<proteinExistence type="inferred from homology"/>
<dbReference type="Pfam" id="PF00370">
    <property type="entry name" value="FGGY_N"/>
    <property type="match status" value="1"/>
</dbReference>
<evidence type="ECO:0000256" key="5">
    <source>
        <dbReference type="RuleBase" id="RU003733"/>
    </source>
</evidence>
<evidence type="ECO:0000256" key="2">
    <source>
        <dbReference type="ARBA" id="ARBA00022629"/>
    </source>
</evidence>
<dbReference type="InterPro" id="IPR018483">
    <property type="entry name" value="Carb_kinase_FGGY_CS"/>
</dbReference>
<dbReference type="GO" id="GO:0016301">
    <property type="term" value="F:kinase activity"/>
    <property type="evidence" value="ECO:0007669"/>
    <property type="project" value="UniProtKB-KW"/>
</dbReference>
<dbReference type="PANTHER" id="PTHR43095:SF5">
    <property type="entry name" value="XYLULOSE KINASE"/>
    <property type="match status" value="1"/>
</dbReference>
<dbReference type="PROSITE" id="PS00445">
    <property type="entry name" value="FGGY_KINASES_2"/>
    <property type="match status" value="1"/>
</dbReference>
<name>A0ABV3JPY1_STRON</name>
<comment type="caution">
    <text evidence="8">The sequence shown here is derived from an EMBL/GenBank/DDBJ whole genome shotgun (WGS) entry which is preliminary data.</text>
</comment>
<dbReference type="Pfam" id="PF02782">
    <property type="entry name" value="FGGY_C"/>
    <property type="match status" value="1"/>
</dbReference>
<dbReference type="RefSeq" id="WP_109281029.1">
    <property type="nucleotide sequence ID" value="NZ_JBFAUK010000001.1"/>
</dbReference>
<evidence type="ECO:0000313" key="8">
    <source>
        <dbReference type="EMBL" id="MEV5504956.1"/>
    </source>
</evidence>
<feature type="domain" description="Carbohydrate kinase FGGY N-terminal" evidence="6">
    <location>
        <begin position="4"/>
        <end position="221"/>
    </location>
</feature>
<organism evidence="8 9">
    <name type="scientific">Streptomyces orinoci</name>
    <name type="common">Streptoverticillium orinoci</name>
    <dbReference type="NCBI Taxonomy" id="67339"/>
    <lineage>
        <taxon>Bacteria</taxon>
        <taxon>Bacillati</taxon>
        <taxon>Actinomycetota</taxon>
        <taxon>Actinomycetes</taxon>
        <taxon>Kitasatosporales</taxon>
        <taxon>Streptomycetaceae</taxon>
        <taxon>Streptomyces</taxon>
    </lineage>
</organism>
<keyword evidence="2" id="KW-0119">Carbohydrate metabolism</keyword>
<dbReference type="Gene3D" id="3.30.420.40">
    <property type="match status" value="2"/>
</dbReference>
<keyword evidence="9" id="KW-1185">Reference proteome</keyword>
<evidence type="ECO:0000259" key="6">
    <source>
        <dbReference type="Pfam" id="PF00370"/>
    </source>
</evidence>
<evidence type="ECO:0000313" key="9">
    <source>
        <dbReference type="Proteomes" id="UP001552594"/>
    </source>
</evidence>
<feature type="domain" description="Carbohydrate kinase FGGY C-terminal" evidence="7">
    <location>
        <begin position="240"/>
        <end position="423"/>
    </location>
</feature>
<dbReference type="InterPro" id="IPR000577">
    <property type="entry name" value="Carb_kinase_FGGY"/>
</dbReference>
<dbReference type="InterPro" id="IPR018485">
    <property type="entry name" value="FGGY_C"/>
</dbReference>
<evidence type="ECO:0000256" key="3">
    <source>
        <dbReference type="ARBA" id="ARBA00022679"/>
    </source>
</evidence>